<reference evidence="1" key="1">
    <citation type="submission" date="2023-06" db="EMBL/GenBank/DDBJ databases">
        <authorList>
            <person name="Kurt Z."/>
        </authorList>
    </citation>
    <scope>NUCLEOTIDE SEQUENCE</scope>
</reference>
<comment type="caution">
    <text evidence="1">The sequence shown here is derived from an EMBL/GenBank/DDBJ whole genome shotgun (WGS) entry which is preliminary data.</text>
</comment>
<dbReference type="Proteomes" id="UP001642409">
    <property type="component" value="Unassembled WGS sequence"/>
</dbReference>
<evidence type="ECO:0000313" key="3">
    <source>
        <dbReference type="Proteomes" id="UP001642409"/>
    </source>
</evidence>
<dbReference type="EMBL" id="CATOUU010001085">
    <property type="protein sequence ID" value="CAI9970995.1"/>
    <property type="molecule type" value="Genomic_DNA"/>
</dbReference>
<protein>
    <submittedName>
        <fullName evidence="2">Hypothetical_protein</fullName>
    </submittedName>
</protein>
<dbReference type="EMBL" id="CAXDID020001109">
    <property type="protein sequence ID" value="CAL6116870.1"/>
    <property type="molecule type" value="Genomic_DNA"/>
</dbReference>
<gene>
    <name evidence="1" type="ORF">HINF_LOCUS58640</name>
    <name evidence="2" type="ORF">HINF_LOCUS79227</name>
</gene>
<proteinExistence type="predicted"/>
<dbReference type="AlphaFoldDB" id="A0AA86R5M3"/>
<keyword evidence="3" id="KW-1185">Reference proteome</keyword>
<sequence length="277" mass="30971">MLELVYRAVVRLVSAEDHEVEVGSQSRSELVVGVNICHDHELGDLVWKCDLEGLVEAGDAVLRVEVTELNAVEIPLCVYQQLLPEQSWDSCLKNVHQWTRIPFPWRKAMGLQQNCLKYRTMDSAMTSATRPRVASVMTRPATQKTNGTFVFEVLLQLFARIRVMKDDTVIKVKTIACHKKKPISANFTQLQMAVASWSPASAHFIMWTILDLGLTISALMPYCDSLSNQTAFCVSVTGPTVHKSFSKELLIQISIDQATIVVSFAGNIIEGQVFIME</sequence>
<evidence type="ECO:0000313" key="2">
    <source>
        <dbReference type="EMBL" id="CAL6116870.1"/>
    </source>
</evidence>
<evidence type="ECO:0000313" key="1">
    <source>
        <dbReference type="EMBL" id="CAI9970995.1"/>
    </source>
</evidence>
<organism evidence="1">
    <name type="scientific">Hexamita inflata</name>
    <dbReference type="NCBI Taxonomy" id="28002"/>
    <lineage>
        <taxon>Eukaryota</taxon>
        <taxon>Metamonada</taxon>
        <taxon>Diplomonadida</taxon>
        <taxon>Hexamitidae</taxon>
        <taxon>Hexamitinae</taxon>
        <taxon>Hexamita</taxon>
    </lineage>
</organism>
<name>A0AA86R5M3_9EUKA</name>
<reference evidence="2 3" key="2">
    <citation type="submission" date="2024-07" db="EMBL/GenBank/DDBJ databases">
        <authorList>
            <person name="Akdeniz Z."/>
        </authorList>
    </citation>
    <scope>NUCLEOTIDE SEQUENCE [LARGE SCALE GENOMIC DNA]</scope>
</reference>
<accession>A0AA86R5M3</accession>